<organism evidence="2 3">
    <name type="scientific">Enterobacter sp. (strain 638)</name>
    <dbReference type="NCBI Taxonomy" id="399742"/>
    <lineage>
        <taxon>Bacteria</taxon>
        <taxon>Pseudomonadati</taxon>
        <taxon>Pseudomonadota</taxon>
        <taxon>Gammaproteobacteria</taxon>
        <taxon>Enterobacterales</taxon>
        <taxon>Enterobacteriaceae</taxon>
        <taxon>Enterobacter</taxon>
    </lineage>
</organism>
<feature type="transmembrane region" description="Helical" evidence="1">
    <location>
        <begin position="37"/>
        <end position="57"/>
    </location>
</feature>
<protein>
    <submittedName>
        <fullName evidence="2">Uncharacterized protein</fullName>
    </submittedName>
</protein>
<feature type="transmembrane region" description="Helical" evidence="1">
    <location>
        <begin position="6"/>
        <end position="25"/>
    </location>
</feature>
<gene>
    <name evidence="2" type="ordered locus">Ent638_4288</name>
</gene>
<keyword evidence="1" id="KW-0472">Membrane</keyword>
<keyword evidence="3" id="KW-1185">Reference proteome</keyword>
<evidence type="ECO:0000313" key="2">
    <source>
        <dbReference type="EMBL" id="ABP62893.1"/>
    </source>
</evidence>
<feature type="transmembrane region" description="Helical" evidence="1">
    <location>
        <begin position="93"/>
        <end position="112"/>
    </location>
</feature>
<reference evidence="3" key="1">
    <citation type="journal article" date="2010" name="PLoS Genet.">
        <title>Genome sequence of the plant growth promoting endophytic bacterium Enterobacter sp. 638.</title>
        <authorList>
            <person name="Taghavi S."/>
            <person name="van der Lelie D."/>
            <person name="Hoffman A."/>
            <person name="Zhang Y.B."/>
            <person name="Walla M.D."/>
            <person name="Vangronsveld J."/>
            <person name="Newman L."/>
            <person name="Monchy S."/>
        </authorList>
    </citation>
    <scope>NUCLEOTIDE SEQUENCE [LARGE SCALE GENOMIC DNA]</scope>
    <source>
        <strain evidence="3">638</strain>
    </source>
</reference>
<dbReference type="RefSeq" id="WP_011906561.1">
    <property type="nucleotide sequence ID" value="NC_009425.1"/>
</dbReference>
<evidence type="ECO:0000313" key="3">
    <source>
        <dbReference type="Proteomes" id="UP000000230"/>
    </source>
</evidence>
<dbReference type="KEGG" id="ent:Ent638_4288"/>
<evidence type="ECO:0000256" key="1">
    <source>
        <dbReference type="SAM" id="Phobius"/>
    </source>
</evidence>
<accession>A0A9J9L076</accession>
<geneLocation type="plasmid" evidence="2 3">
    <name>pENTE01</name>
</geneLocation>
<feature type="transmembrane region" description="Helical" evidence="1">
    <location>
        <begin position="63"/>
        <end position="86"/>
    </location>
</feature>
<keyword evidence="2" id="KW-0614">Plasmid</keyword>
<dbReference type="OrthoDB" id="6612653at2"/>
<dbReference type="Proteomes" id="UP000000230">
    <property type="component" value="Plasmid pENTE01"/>
</dbReference>
<sequence>MFSDLRHLAIPSLIFAIELTVWAVLIRNGYGEYGWKYWRAGLLASLVILLHTNMIFYGSKERIWHAAGVLAPWVILVPAFIVFCFIQTNQDLLTLDWFFTGVFASGVFQWLFNVLVRNFR</sequence>
<proteinExistence type="predicted"/>
<keyword evidence="1" id="KW-0812">Transmembrane</keyword>
<keyword evidence="1" id="KW-1133">Transmembrane helix</keyword>
<name>A0A9J9L076_ENT38</name>
<dbReference type="AlphaFoldDB" id="A0A9J9L076"/>
<dbReference type="EMBL" id="CP000654">
    <property type="protein sequence ID" value="ABP62893.1"/>
    <property type="molecule type" value="Genomic_DNA"/>
</dbReference>